<dbReference type="PANTHER" id="PTHR34698:SF2">
    <property type="entry name" value="5-OXOPROLINASE SUBUNIT B"/>
    <property type="match status" value="1"/>
</dbReference>
<dbReference type="GO" id="GO:0016787">
    <property type="term" value="F:hydrolase activity"/>
    <property type="evidence" value="ECO:0007669"/>
    <property type="project" value="UniProtKB-KW"/>
</dbReference>
<accession>A0A437MD49</accession>
<dbReference type="RefSeq" id="WP_127788445.1">
    <property type="nucleotide sequence ID" value="NZ_SACL01000005.1"/>
</dbReference>
<evidence type="ECO:0000256" key="3">
    <source>
        <dbReference type="ARBA" id="ARBA00022840"/>
    </source>
</evidence>
<organism evidence="5 6">
    <name type="scientific">Rhodovarius crocodyli</name>
    <dbReference type="NCBI Taxonomy" id="1979269"/>
    <lineage>
        <taxon>Bacteria</taxon>
        <taxon>Pseudomonadati</taxon>
        <taxon>Pseudomonadota</taxon>
        <taxon>Alphaproteobacteria</taxon>
        <taxon>Acetobacterales</taxon>
        <taxon>Roseomonadaceae</taxon>
        <taxon>Rhodovarius</taxon>
    </lineage>
</organism>
<dbReference type="GO" id="GO:0016740">
    <property type="term" value="F:transferase activity"/>
    <property type="evidence" value="ECO:0007669"/>
    <property type="project" value="UniProtKB-KW"/>
</dbReference>
<comment type="caution">
    <text evidence="5">The sequence shown here is derived from an EMBL/GenBank/DDBJ whole genome shotgun (WGS) entry which is preliminary data.</text>
</comment>
<dbReference type="Gene3D" id="2.40.100.10">
    <property type="entry name" value="Cyclophilin-like"/>
    <property type="match status" value="1"/>
</dbReference>
<evidence type="ECO:0000256" key="2">
    <source>
        <dbReference type="ARBA" id="ARBA00022801"/>
    </source>
</evidence>
<keyword evidence="3" id="KW-0067">ATP-binding</keyword>
<dbReference type="SUPFAM" id="SSF160467">
    <property type="entry name" value="PH0987 N-terminal domain-like"/>
    <property type="match status" value="1"/>
</dbReference>
<sequence length="231" mass="24927">MSIVTLERARVTPCGGSALLLEAEGDLTLPTQMGIWNIADEIRDWPGVLDLQPGMNNLLVVLDPVEGDADATAARILARWQDIPRTRTLGRLIEVDVVYGGEGGMDMQELCDIVKLTPAEVAARHAAPEYVIFAPGVSPGFGYLFGLDQRLFCPRRQVPVMRPAGGGVAIGGAQSNLGAPIRPGAATMNPTGWYVIGRATNPPVPFDLDYDPPNRVSLGDRIRFRIERLDA</sequence>
<dbReference type="AlphaFoldDB" id="A0A437MD49"/>
<protein>
    <submittedName>
        <fullName evidence="5">Carboxyltransferase domain-containing protein</fullName>
    </submittedName>
</protein>
<gene>
    <name evidence="5" type="ORF">EOD42_15390</name>
</gene>
<evidence type="ECO:0000313" key="5">
    <source>
        <dbReference type="EMBL" id="RVT95587.1"/>
    </source>
</evidence>
<evidence type="ECO:0000313" key="6">
    <source>
        <dbReference type="Proteomes" id="UP000282957"/>
    </source>
</evidence>
<proteinExistence type="predicted"/>
<keyword evidence="1" id="KW-0547">Nucleotide-binding</keyword>
<dbReference type="SMART" id="SM00796">
    <property type="entry name" value="AHS1"/>
    <property type="match status" value="1"/>
</dbReference>
<evidence type="ECO:0000256" key="1">
    <source>
        <dbReference type="ARBA" id="ARBA00022741"/>
    </source>
</evidence>
<dbReference type="PANTHER" id="PTHR34698">
    <property type="entry name" value="5-OXOPROLINASE SUBUNIT B"/>
    <property type="match status" value="1"/>
</dbReference>
<dbReference type="EMBL" id="SACL01000005">
    <property type="protein sequence ID" value="RVT95587.1"/>
    <property type="molecule type" value="Genomic_DNA"/>
</dbReference>
<evidence type="ECO:0000259" key="4">
    <source>
        <dbReference type="SMART" id="SM00796"/>
    </source>
</evidence>
<dbReference type="SUPFAM" id="SSF50891">
    <property type="entry name" value="Cyclophilin-like"/>
    <property type="match status" value="1"/>
</dbReference>
<keyword evidence="6" id="KW-1185">Reference proteome</keyword>
<dbReference type="Proteomes" id="UP000282957">
    <property type="component" value="Unassembled WGS sequence"/>
</dbReference>
<dbReference type="InterPro" id="IPR010016">
    <property type="entry name" value="PxpB"/>
</dbReference>
<keyword evidence="2" id="KW-0378">Hydrolase</keyword>
<reference evidence="5 6" key="1">
    <citation type="submission" date="2019-01" db="EMBL/GenBank/DDBJ databases">
        <authorList>
            <person name="Chen W.-M."/>
        </authorList>
    </citation>
    <scope>NUCLEOTIDE SEQUENCE [LARGE SCALE GENOMIC DNA]</scope>
    <source>
        <strain evidence="5 6">CCP-6</strain>
    </source>
</reference>
<dbReference type="OrthoDB" id="9778567at2"/>
<dbReference type="InterPro" id="IPR029000">
    <property type="entry name" value="Cyclophilin-like_dom_sf"/>
</dbReference>
<dbReference type="Pfam" id="PF02682">
    <property type="entry name" value="CT_C_D"/>
    <property type="match status" value="1"/>
</dbReference>
<feature type="domain" description="Carboxyltransferase" evidence="4">
    <location>
        <begin position="9"/>
        <end position="216"/>
    </location>
</feature>
<dbReference type="GO" id="GO:0005524">
    <property type="term" value="F:ATP binding"/>
    <property type="evidence" value="ECO:0007669"/>
    <property type="project" value="UniProtKB-KW"/>
</dbReference>
<keyword evidence="5" id="KW-0808">Transferase</keyword>
<name>A0A437MD49_9PROT</name>
<dbReference type="InterPro" id="IPR003833">
    <property type="entry name" value="CT_C_D"/>
</dbReference>